<dbReference type="RefSeq" id="WP_076528882.1">
    <property type="nucleotide sequence ID" value="NZ_BMEH01000001.1"/>
</dbReference>
<organism evidence="1 2">
    <name type="scientific">Gemmobacter megaterium</name>
    <dbReference type="NCBI Taxonomy" id="1086013"/>
    <lineage>
        <taxon>Bacteria</taxon>
        <taxon>Pseudomonadati</taxon>
        <taxon>Pseudomonadota</taxon>
        <taxon>Alphaproteobacteria</taxon>
        <taxon>Rhodobacterales</taxon>
        <taxon>Paracoccaceae</taxon>
        <taxon>Gemmobacter</taxon>
    </lineage>
</organism>
<name>A0A1N7L050_9RHOB</name>
<dbReference type="OrthoDB" id="7867235at2"/>
<proteinExistence type="predicted"/>
<protein>
    <submittedName>
        <fullName evidence="1">Phage DNA packaging protein, Nu1 subunit of terminase</fullName>
    </submittedName>
</protein>
<dbReference type="STRING" id="1086013.SAMN05421774_101807"/>
<reference evidence="1 2" key="1">
    <citation type="submission" date="2017-01" db="EMBL/GenBank/DDBJ databases">
        <authorList>
            <person name="Mah S.A."/>
            <person name="Swanson W.J."/>
            <person name="Moy G.W."/>
            <person name="Vacquier V.D."/>
        </authorList>
    </citation>
    <scope>NUCLEOTIDE SEQUENCE [LARGE SCALE GENOMIC DNA]</scope>
    <source>
        <strain evidence="1 2">DSM 26375</strain>
    </source>
</reference>
<evidence type="ECO:0000313" key="2">
    <source>
        <dbReference type="Proteomes" id="UP000186141"/>
    </source>
</evidence>
<sequence length="164" mass="17535">MRILDELGLEGERVHRVGGKDLCDLLALTSGALTDLKKRGIAVHLGHDAYDLAATVRAYVQHLRGVASGRGGEEQTVNLTAERARLAREQADAVALKNAALRGELVPAADVSREWFEVLRKVRAGVLAVPSRVRAALPQLTAAEVAVLDAEIRATLEGLAHGDH</sequence>
<dbReference type="Proteomes" id="UP000186141">
    <property type="component" value="Unassembled WGS sequence"/>
</dbReference>
<gene>
    <name evidence="1" type="ORF">SAMN05421774_101807</name>
</gene>
<accession>A0A1N7L050</accession>
<evidence type="ECO:0000313" key="1">
    <source>
        <dbReference type="EMBL" id="SIS67208.1"/>
    </source>
</evidence>
<dbReference type="EMBL" id="FTOT01000001">
    <property type="protein sequence ID" value="SIS67208.1"/>
    <property type="molecule type" value="Genomic_DNA"/>
</dbReference>
<dbReference type="AlphaFoldDB" id="A0A1N7L050"/>
<keyword evidence="2" id="KW-1185">Reference proteome</keyword>